<proteinExistence type="predicted"/>
<sequence>MSANFFRKAALEKLSSPEKLDQLIKVTSPRAWIALLTITAILATGIGWAFAGRVKTKLDAVGVLLGGEIHEIVSTSQGQLARFTIAVGDKVTNGQVIAVVEQPQLLQQVEEAKAALKEQEYELNQLLSFGSQDTRLQGEFIQQQRVSIQLQIATTQKNLLFLKNQLKTEKGLLAKGLVTTSQAVNTEQQIESARNQVENLKAQLAQTSTQELNLDFDLKQRVNLMKQRIAQSQRSLEQLEERYDIQTNIRSPHHGEVVEVLTDAGIVLNQGTPLFKIKYHEEATAKDIRGLLYVPSQDGKKIKVGMEVLVVPSTVQPQEFGFMKGKVTYVSEFPVTQQGMLTSVKNSQLVQGLLAMGAPFEVYVKFEKDAQAYSGYRWTSAKGPQVTINAGTSCLGKITVKEDAPATIVVPALKKFFDLY</sequence>
<name>A0A6J4JAU0_9SPHI</name>
<organism evidence="5">
    <name type="scientific">uncultured Cytophagales bacterium</name>
    <dbReference type="NCBI Taxonomy" id="158755"/>
    <lineage>
        <taxon>Bacteria</taxon>
        <taxon>Pseudomonadati</taxon>
        <taxon>Bacteroidota</taxon>
        <taxon>Sphingobacteriia</taxon>
        <taxon>Sphingobacteriales</taxon>
        <taxon>environmental samples</taxon>
    </lineage>
</organism>
<accession>A0A6J4JAU0</accession>
<evidence type="ECO:0000256" key="1">
    <source>
        <dbReference type="ARBA" id="ARBA00004196"/>
    </source>
</evidence>
<dbReference type="NCBIfam" id="TIGR03794">
    <property type="entry name" value="NHLM_micro_HlyD"/>
    <property type="match status" value="1"/>
</dbReference>
<dbReference type="InterPro" id="IPR050465">
    <property type="entry name" value="UPF0194_transport"/>
</dbReference>
<evidence type="ECO:0000256" key="3">
    <source>
        <dbReference type="SAM" id="Coils"/>
    </source>
</evidence>
<dbReference type="Gene3D" id="2.40.50.100">
    <property type="match status" value="1"/>
</dbReference>
<keyword evidence="4" id="KW-0472">Membrane</keyword>
<keyword evidence="4" id="KW-0812">Transmembrane</keyword>
<dbReference type="EMBL" id="CADCTQ010000280">
    <property type="protein sequence ID" value="CAA9275206.1"/>
    <property type="molecule type" value="Genomic_DNA"/>
</dbReference>
<evidence type="ECO:0008006" key="6">
    <source>
        <dbReference type="Google" id="ProtNLM"/>
    </source>
</evidence>
<keyword evidence="2 3" id="KW-0175">Coiled coil</keyword>
<evidence type="ECO:0000256" key="2">
    <source>
        <dbReference type="ARBA" id="ARBA00023054"/>
    </source>
</evidence>
<dbReference type="InterPro" id="IPR022275">
    <property type="entry name" value="NHPM_bacteriocin_SS_HylD"/>
</dbReference>
<dbReference type="PANTHER" id="PTHR32347">
    <property type="entry name" value="EFFLUX SYSTEM COMPONENT YKNX-RELATED"/>
    <property type="match status" value="1"/>
</dbReference>
<feature type="transmembrane region" description="Helical" evidence="4">
    <location>
        <begin position="31"/>
        <end position="51"/>
    </location>
</feature>
<evidence type="ECO:0000313" key="5">
    <source>
        <dbReference type="EMBL" id="CAA9275206.1"/>
    </source>
</evidence>
<keyword evidence="4" id="KW-1133">Transmembrane helix</keyword>
<comment type="subcellular location">
    <subcellularLocation>
        <location evidence="1">Cell envelope</location>
    </subcellularLocation>
</comment>
<feature type="coiled-coil region" evidence="3">
    <location>
        <begin position="183"/>
        <end position="249"/>
    </location>
</feature>
<protein>
    <recommendedName>
        <fullName evidence="6">NHLP bacteriocin system secretion protein</fullName>
    </recommendedName>
</protein>
<dbReference type="AlphaFoldDB" id="A0A6J4JAU0"/>
<evidence type="ECO:0000256" key="4">
    <source>
        <dbReference type="SAM" id="Phobius"/>
    </source>
</evidence>
<reference evidence="5" key="1">
    <citation type="submission" date="2020-02" db="EMBL/GenBank/DDBJ databases">
        <authorList>
            <person name="Meier V. D."/>
        </authorList>
    </citation>
    <scope>NUCLEOTIDE SEQUENCE</scope>
    <source>
        <strain evidence="5">AVDCRST_MAG56</strain>
    </source>
</reference>
<dbReference type="GO" id="GO:0030313">
    <property type="term" value="C:cell envelope"/>
    <property type="evidence" value="ECO:0007669"/>
    <property type="project" value="UniProtKB-SubCell"/>
</dbReference>
<gene>
    <name evidence="5" type="ORF">AVDCRST_MAG56-3447</name>
</gene>